<comment type="catalytic activity">
    <reaction evidence="9">
        <text>4-CDP-2-C-methyl-D-erythritol + ATP = 4-CDP-2-C-methyl-D-erythritol 2-phosphate + ADP + H(+)</text>
        <dbReference type="Rhea" id="RHEA:18437"/>
        <dbReference type="ChEBI" id="CHEBI:15378"/>
        <dbReference type="ChEBI" id="CHEBI:30616"/>
        <dbReference type="ChEBI" id="CHEBI:57823"/>
        <dbReference type="ChEBI" id="CHEBI:57919"/>
        <dbReference type="ChEBI" id="CHEBI:456216"/>
        <dbReference type="EC" id="2.7.1.148"/>
    </reaction>
</comment>
<dbReference type="PANTHER" id="PTHR43527">
    <property type="entry name" value="4-DIPHOSPHOCYTIDYL-2-C-METHYL-D-ERYTHRITOL KINASE, CHLOROPLASTIC"/>
    <property type="match status" value="1"/>
</dbReference>
<keyword evidence="13" id="KW-1185">Reference proteome</keyword>
<keyword evidence="4 9" id="KW-0808">Transferase</keyword>
<comment type="function">
    <text evidence="9">Catalyzes the phosphorylation of the position 2 hydroxy group of 4-diphosphocytidyl-2C-methyl-D-erythritol.</text>
</comment>
<dbReference type="InterPro" id="IPR014721">
    <property type="entry name" value="Ribsml_uS5_D2-typ_fold_subgr"/>
</dbReference>
<sequence length="327" mass="33813">MNSTQQLEAAAHAKVNVFLSIGPARDDGYHELTSVFQSLDISDRVRIREVDPAQDEADATTTSRVTDLSVAGPTADGVPADSSNLVWKAIDAVVDRLSALHGVQENLPAVELEIFKEIPTAGGMAGGSADAAAALRLADAFYAPHFGSSGLGEQELHSLAIGLGSDVPFTLLGGTALGTGRGENLTPMLSRGQFHWAIILSPEGLSTPAVFKKLDELRAAGKAQGTEADTSAVSQALISGDARQLAKVLHNDMQPAALSLRPQLRTVLDAGVAAGALAGMVSGSGPTCAFLCPDADTAQEVVDDVHFDLPKYRGVTCTGPAPGARLI</sequence>
<dbReference type="GO" id="GO:0005524">
    <property type="term" value="F:ATP binding"/>
    <property type="evidence" value="ECO:0007669"/>
    <property type="project" value="UniProtKB-UniRule"/>
</dbReference>
<dbReference type="Pfam" id="PF08544">
    <property type="entry name" value="GHMP_kinases_C"/>
    <property type="match status" value="1"/>
</dbReference>
<dbReference type="GO" id="GO:0016114">
    <property type="term" value="P:terpenoid biosynthetic process"/>
    <property type="evidence" value="ECO:0007669"/>
    <property type="project" value="UniProtKB-UniRule"/>
</dbReference>
<evidence type="ECO:0000256" key="6">
    <source>
        <dbReference type="ARBA" id="ARBA00022777"/>
    </source>
</evidence>
<dbReference type="Gene3D" id="3.30.230.10">
    <property type="match status" value="1"/>
</dbReference>
<proteinExistence type="inferred from homology"/>
<feature type="binding site" evidence="9">
    <location>
        <begin position="119"/>
        <end position="129"/>
    </location>
    <ligand>
        <name>ATP</name>
        <dbReference type="ChEBI" id="CHEBI:30616"/>
    </ligand>
</feature>
<dbReference type="EMBL" id="CP011311">
    <property type="protein sequence ID" value="AKE38762.1"/>
    <property type="molecule type" value="Genomic_DNA"/>
</dbReference>
<dbReference type="GO" id="GO:0019288">
    <property type="term" value="P:isopentenyl diphosphate biosynthetic process, methylerythritol 4-phosphate pathway"/>
    <property type="evidence" value="ECO:0007669"/>
    <property type="project" value="UniProtKB-UniRule"/>
</dbReference>
<dbReference type="UniPathway" id="UPA00056">
    <property type="reaction ID" value="UER00094"/>
</dbReference>
<dbReference type="InterPro" id="IPR036554">
    <property type="entry name" value="GHMP_kinase_C_sf"/>
</dbReference>
<evidence type="ECO:0000256" key="5">
    <source>
        <dbReference type="ARBA" id="ARBA00022741"/>
    </source>
</evidence>
<keyword evidence="9" id="KW-0414">Isoprene biosynthesis</keyword>
<dbReference type="SUPFAM" id="SSF55060">
    <property type="entry name" value="GHMP Kinase, C-terminal domain"/>
    <property type="match status" value="1"/>
</dbReference>
<dbReference type="RefSeq" id="WP_035107162.1">
    <property type="nucleotide sequence ID" value="NZ_CP011311.1"/>
</dbReference>
<evidence type="ECO:0000313" key="13">
    <source>
        <dbReference type="Proteomes" id="UP000033566"/>
    </source>
</evidence>
<dbReference type="HAMAP" id="MF_00061">
    <property type="entry name" value="IspE"/>
    <property type="match status" value="1"/>
</dbReference>
<dbReference type="HOGENOM" id="CLU_053057_1_1_11"/>
<comment type="pathway">
    <text evidence="9">Isoprenoid biosynthesis; isopentenyl diphosphate biosynthesis via DXP pathway; isopentenyl diphosphate from 1-deoxy-D-xylulose 5-phosphate: step 3/6.</text>
</comment>
<dbReference type="NCBIfam" id="TIGR00154">
    <property type="entry name" value="ispE"/>
    <property type="match status" value="1"/>
</dbReference>
<name>A0A0F6QVC3_9CORY</name>
<dbReference type="STRING" id="161896.UL81_03935"/>
<evidence type="ECO:0000256" key="1">
    <source>
        <dbReference type="ARBA" id="ARBA00009684"/>
    </source>
</evidence>
<organism evidence="12 13">
    <name type="scientific">Corynebacterium camporealensis</name>
    <dbReference type="NCBI Taxonomy" id="161896"/>
    <lineage>
        <taxon>Bacteria</taxon>
        <taxon>Bacillati</taxon>
        <taxon>Actinomycetota</taxon>
        <taxon>Actinomycetes</taxon>
        <taxon>Mycobacteriales</taxon>
        <taxon>Corynebacteriaceae</taxon>
        <taxon>Corynebacterium</taxon>
    </lineage>
</organism>
<dbReference type="OrthoDB" id="3173073at2"/>
<evidence type="ECO:0000259" key="10">
    <source>
        <dbReference type="Pfam" id="PF00288"/>
    </source>
</evidence>
<dbReference type="NCBIfam" id="NF002870">
    <property type="entry name" value="PRK03188.1"/>
    <property type="match status" value="1"/>
</dbReference>
<gene>
    <name evidence="9 12" type="primary">ispE</name>
    <name evidence="12" type="ORF">UL81_03935</name>
</gene>
<evidence type="ECO:0000256" key="4">
    <source>
        <dbReference type="ARBA" id="ARBA00022679"/>
    </source>
</evidence>
<dbReference type="Gene3D" id="3.30.70.890">
    <property type="entry name" value="GHMP kinase, C-terminal domain"/>
    <property type="match status" value="1"/>
</dbReference>
<dbReference type="Proteomes" id="UP000033566">
    <property type="component" value="Chromosome"/>
</dbReference>
<evidence type="ECO:0000256" key="8">
    <source>
        <dbReference type="ARBA" id="ARBA00032554"/>
    </source>
</evidence>
<dbReference type="PATRIC" id="fig|161896.4.peg.773"/>
<evidence type="ECO:0000256" key="7">
    <source>
        <dbReference type="ARBA" id="ARBA00022840"/>
    </source>
</evidence>
<dbReference type="SUPFAM" id="SSF54211">
    <property type="entry name" value="Ribosomal protein S5 domain 2-like"/>
    <property type="match status" value="1"/>
</dbReference>
<reference evidence="12 13" key="1">
    <citation type="journal article" date="2015" name="Genome Announc.">
        <title>Complete Genome Sequence of Corynebacterium camporealensis DSM 44610, Isolated from the Milk of a Manchega Sheep with Subclinical Mastitis.</title>
        <authorList>
            <person name="Ruckert C."/>
            <person name="Albersmeier A."/>
            <person name="Winkler A."/>
            <person name="Tauch A."/>
        </authorList>
    </citation>
    <scope>NUCLEOTIDE SEQUENCE [LARGE SCALE GENOMIC DNA]</scope>
    <source>
        <strain evidence="12 13">DSM 44610</strain>
    </source>
</reference>
<dbReference type="GO" id="GO:0050515">
    <property type="term" value="F:4-(cytidine 5'-diphospho)-2-C-methyl-D-erythritol kinase activity"/>
    <property type="evidence" value="ECO:0007669"/>
    <property type="project" value="UniProtKB-UniRule"/>
</dbReference>
<dbReference type="InterPro" id="IPR020568">
    <property type="entry name" value="Ribosomal_Su5_D2-typ_SF"/>
</dbReference>
<feature type="domain" description="GHMP kinase N-terminal" evidence="10">
    <location>
        <begin position="84"/>
        <end position="174"/>
    </location>
</feature>
<dbReference type="KEGG" id="ccj:UL81_03935"/>
<dbReference type="InterPro" id="IPR013750">
    <property type="entry name" value="GHMP_kinase_C_dom"/>
</dbReference>
<evidence type="ECO:0000259" key="11">
    <source>
        <dbReference type="Pfam" id="PF08544"/>
    </source>
</evidence>
<evidence type="ECO:0000256" key="3">
    <source>
        <dbReference type="ARBA" id="ARBA00017473"/>
    </source>
</evidence>
<keyword evidence="7 9" id="KW-0067">ATP-binding</keyword>
<keyword evidence="5 9" id="KW-0547">Nucleotide-binding</keyword>
<dbReference type="InterPro" id="IPR006204">
    <property type="entry name" value="GHMP_kinase_N_dom"/>
</dbReference>
<feature type="active site" evidence="9">
    <location>
        <position position="14"/>
    </location>
</feature>
<evidence type="ECO:0000313" key="12">
    <source>
        <dbReference type="EMBL" id="AKE38762.1"/>
    </source>
</evidence>
<evidence type="ECO:0000256" key="2">
    <source>
        <dbReference type="ARBA" id="ARBA00012052"/>
    </source>
</evidence>
<dbReference type="Pfam" id="PF00288">
    <property type="entry name" value="GHMP_kinases_N"/>
    <property type="match status" value="1"/>
</dbReference>
<keyword evidence="6 9" id="KW-0418">Kinase</keyword>
<protein>
    <recommendedName>
        <fullName evidence="3 9">4-diphosphocytidyl-2-C-methyl-D-erythritol kinase</fullName>
        <shortName evidence="9">CMK</shortName>
        <ecNumber evidence="2 9">2.7.1.148</ecNumber>
    </recommendedName>
    <alternativeName>
        <fullName evidence="8 9">4-(cytidine-5'-diphospho)-2-C-methyl-D-erythritol kinase</fullName>
    </alternativeName>
</protein>
<evidence type="ECO:0000256" key="9">
    <source>
        <dbReference type="HAMAP-Rule" id="MF_00061"/>
    </source>
</evidence>
<dbReference type="EC" id="2.7.1.148" evidence="2 9"/>
<dbReference type="InterPro" id="IPR004424">
    <property type="entry name" value="IspE"/>
</dbReference>
<comment type="similarity">
    <text evidence="1 9">Belongs to the GHMP kinase family. IspE subfamily.</text>
</comment>
<accession>A0A0F6QVC3</accession>
<feature type="active site" evidence="9">
    <location>
        <position position="166"/>
    </location>
</feature>
<dbReference type="PANTHER" id="PTHR43527:SF2">
    <property type="entry name" value="4-DIPHOSPHOCYTIDYL-2-C-METHYL-D-ERYTHRITOL KINASE, CHLOROPLASTIC"/>
    <property type="match status" value="1"/>
</dbReference>
<feature type="domain" description="GHMP kinase C-terminal" evidence="11">
    <location>
        <begin position="235"/>
        <end position="306"/>
    </location>
</feature>
<dbReference type="AlphaFoldDB" id="A0A0F6QVC3"/>
<dbReference type="PIRSF" id="PIRSF010376">
    <property type="entry name" value="IspE"/>
    <property type="match status" value="1"/>
</dbReference>